<gene>
    <name evidence="1" type="ORF">ACFSC2_14985</name>
</gene>
<evidence type="ECO:0008006" key="3">
    <source>
        <dbReference type="Google" id="ProtNLM"/>
    </source>
</evidence>
<comment type="caution">
    <text evidence="1">The sequence shown here is derived from an EMBL/GenBank/DDBJ whole genome shotgun (WGS) entry which is preliminary data.</text>
</comment>
<dbReference type="RefSeq" id="WP_379814599.1">
    <property type="nucleotide sequence ID" value="NZ_JBHUDZ010000012.1"/>
</dbReference>
<name>A0ABW4HF98_9FLAO</name>
<reference evidence="2" key="1">
    <citation type="journal article" date="2019" name="Int. J. Syst. Evol. Microbiol.">
        <title>The Global Catalogue of Microorganisms (GCM) 10K type strain sequencing project: providing services to taxonomists for standard genome sequencing and annotation.</title>
        <authorList>
            <consortium name="The Broad Institute Genomics Platform"/>
            <consortium name="The Broad Institute Genome Sequencing Center for Infectious Disease"/>
            <person name="Wu L."/>
            <person name="Ma J."/>
        </authorList>
    </citation>
    <scope>NUCLEOTIDE SEQUENCE [LARGE SCALE GENOMIC DNA]</scope>
    <source>
        <strain evidence="2">CCUG 70865</strain>
    </source>
</reference>
<organism evidence="1 2">
    <name type="scientific">Flavobacterium artemisiae</name>
    <dbReference type="NCBI Taxonomy" id="2126556"/>
    <lineage>
        <taxon>Bacteria</taxon>
        <taxon>Pseudomonadati</taxon>
        <taxon>Bacteroidota</taxon>
        <taxon>Flavobacteriia</taxon>
        <taxon>Flavobacteriales</taxon>
        <taxon>Flavobacteriaceae</taxon>
        <taxon>Flavobacterium</taxon>
    </lineage>
</organism>
<protein>
    <recommendedName>
        <fullName evidence="3">Intein N-terminal splicing region</fullName>
    </recommendedName>
</protein>
<keyword evidence="2" id="KW-1185">Reference proteome</keyword>
<proteinExistence type="predicted"/>
<dbReference type="Proteomes" id="UP001597138">
    <property type="component" value="Unassembled WGS sequence"/>
</dbReference>
<accession>A0ABW4HF98</accession>
<sequence length="187" mass="21800">MKKLFFLFLLLAQNSVSQIEFQNGKCIRKNTFSEKERSSFFPFSEASQIKIISFKDKVKDVMPGTELIRHIESIKIGKEVFNEKLYDETATLTPEQTNQLSDIIFNFSYTKLPLEDSEVYCYNPRNAIFFLDAENHIMAYIEICFGCNKYRTSDKQFSLGDFCNEKYDMLKAIFEKSGIKYGISVIE</sequence>
<evidence type="ECO:0000313" key="1">
    <source>
        <dbReference type="EMBL" id="MFD1604045.1"/>
    </source>
</evidence>
<dbReference type="EMBL" id="JBHUDZ010000012">
    <property type="protein sequence ID" value="MFD1604045.1"/>
    <property type="molecule type" value="Genomic_DNA"/>
</dbReference>
<evidence type="ECO:0000313" key="2">
    <source>
        <dbReference type="Proteomes" id="UP001597138"/>
    </source>
</evidence>